<dbReference type="PATRIC" id="fig|1072256.5.peg.972"/>
<dbReference type="EMBL" id="CP011546">
    <property type="protein sequence ID" value="AKK10984.1"/>
    <property type="molecule type" value="Genomic_DNA"/>
</dbReference>
<dbReference type="AlphaFoldDB" id="A0A0G3HCF3"/>
<dbReference type="Proteomes" id="UP000035548">
    <property type="component" value="Chromosome"/>
</dbReference>
<protein>
    <submittedName>
        <fullName evidence="1">Uncharacterized protein</fullName>
    </submittedName>
</protein>
<dbReference type="STRING" id="1072256.CUTER_04910"/>
<dbReference type="KEGG" id="cut:CUTER_04910"/>
<accession>A0A0G3HCF3</accession>
<sequence>MNGTKAAFLVLPLDGFVDWQHARLKPPFIALSLVVLSTFFIEATKYFFTDALREREPIVAKRGAPVFQV</sequence>
<proteinExistence type="predicted"/>
<keyword evidence="2" id="KW-1185">Reference proteome</keyword>
<gene>
    <name evidence="1" type="ORF">CUTER_04910</name>
</gene>
<evidence type="ECO:0000313" key="1">
    <source>
        <dbReference type="EMBL" id="AKK10984.1"/>
    </source>
</evidence>
<evidence type="ECO:0000313" key="2">
    <source>
        <dbReference type="Proteomes" id="UP000035548"/>
    </source>
</evidence>
<reference evidence="1 2" key="1">
    <citation type="journal article" date="2015" name="Genome Announc.">
        <title>Virulence Factor Genes Detected in the Complete Genome Sequence of Corynebacterium uterequi DSM 45634, Isolated from the Uterus of a Maiden Mare.</title>
        <authorList>
            <person name="Ruckert C."/>
            <person name="Kriete M."/>
            <person name="Jaenicke S."/>
            <person name="Winkler A."/>
            <person name="Tauch A."/>
        </authorList>
    </citation>
    <scope>NUCLEOTIDE SEQUENCE [LARGE SCALE GENOMIC DNA]</scope>
    <source>
        <strain evidence="1 2">DSM 45634</strain>
    </source>
</reference>
<reference evidence="2" key="2">
    <citation type="submission" date="2015-05" db="EMBL/GenBank/DDBJ databases">
        <title>Complete genome sequence of Corynebacterium uterequi DSM 45634, isolated from the uterus of a maiden mare.</title>
        <authorList>
            <person name="Ruckert C."/>
            <person name="Albersmeier A."/>
            <person name="Winkler A."/>
            <person name="Tauch A."/>
        </authorList>
    </citation>
    <scope>NUCLEOTIDE SEQUENCE [LARGE SCALE GENOMIC DNA]</scope>
    <source>
        <strain evidence="2">DSM 45634</strain>
    </source>
</reference>
<name>A0A0G3HCF3_9CORY</name>
<dbReference type="RefSeq" id="WP_047259470.1">
    <property type="nucleotide sequence ID" value="NZ_CP011546.1"/>
</dbReference>
<organism evidence="1 2">
    <name type="scientific">Corynebacterium uterequi</name>
    <dbReference type="NCBI Taxonomy" id="1072256"/>
    <lineage>
        <taxon>Bacteria</taxon>
        <taxon>Bacillati</taxon>
        <taxon>Actinomycetota</taxon>
        <taxon>Actinomycetes</taxon>
        <taxon>Mycobacteriales</taxon>
        <taxon>Corynebacteriaceae</taxon>
        <taxon>Corynebacterium</taxon>
    </lineage>
</organism>